<dbReference type="Proteomes" id="UP000186098">
    <property type="component" value="Unassembled WGS sequence"/>
</dbReference>
<evidence type="ECO:0000256" key="1">
    <source>
        <dbReference type="ARBA" id="ARBA00001946"/>
    </source>
</evidence>
<dbReference type="PANTHER" id="PTHR48090:SF10">
    <property type="entry name" value="GLUCOSYL-3-PHOSPHOGLYCERATE SYNTHASE"/>
    <property type="match status" value="1"/>
</dbReference>
<comment type="similarity">
    <text evidence="2">Belongs to the glycosyltransferase 2 family.</text>
</comment>
<evidence type="ECO:0000256" key="2">
    <source>
        <dbReference type="ARBA" id="ARBA00006739"/>
    </source>
</evidence>
<accession>A0A1N7JZN8</accession>
<comment type="cofactor">
    <cofactor evidence="1">
        <name>Mg(2+)</name>
        <dbReference type="ChEBI" id="CHEBI:18420"/>
    </cofactor>
</comment>
<keyword evidence="8" id="KW-1185">Reference proteome</keyword>
<dbReference type="GO" id="GO:0016757">
    <property type="term" value="F:glycosyltransferase activity"/>
    <property type="evidence" value="ECO:0007669"/>
    <property type="project" value="UniProtKB-KW"/>
</dbReference>
<dbReference type="Gene3D" id="3.90.550.10">
    <property type="entry name" value="Spore Coat Polysaccharide Biosynthesis Protein SpsA, Chain A"/>
    <property type="match status" value="1"/>
</dbReference>
<dbReference type="AlphaFoldDB" id="A0A1N7JZN8"/>
<sequence>MTGLACLIPAYNEGARIGAVLRVAVSHPDITEVIVVDDGSRDDTAAVVAEVAGRHPQLRLIRQPNRGKSAALATALRATDAPVVMFLDADLEGLDTEALESLIAPVRDGRAQVAISLRANAPRLWQAIGLDYISGERVVRRALIAPPEALERLTRFGVEVDMNARLVAAGARIAVVPWPGVKSPWKKDKYGLWQGLRADFGMIRDILRTIPAPRLARQIARMRAHRV</sequence>
<dbReference type="PANTHER" id="PTHR48090">
    <property type="entry name" value="UNDECAPRENYL-PHOSPHATE 4-DEOXY-4-FORMAMIDO-L-ARABINOSE TRANSFERASE-RELATED"/>
    <property type="match status" value="1"/>
</dbReference>
<keyword evidence="3" id="KW-0328">Glycosyltransferase</keyword>
<gene>
    <name evidence="7" type="ORF">SAMN05421795_101470</name>
</gene>
<dbReference type="Pfam" id="PF00535">
    <property type="entry name" value="Glycos_transf_2"/>
    <property type="match status" value="1"/>
</dbReference>
<dbReference type="RefSeq" id="WP_076363285.1">
    <property type="nucleotide sequence ID" value="NZ_FTOM01000001.1"/>
</dbReference>
<evidence type="ECO:0000256" key="4">
    <source>
        <dbReference type="ARBA" id="ARBA00022679"/>
    </source>
</evidence>
<dbReference type="OrthoDB" id="9815923at2"/>
<dbReference type="InterPro" id="IPR029044">
    <property type="entry name" value="Nucleotide-diphossugar_trans"/>
</dbReference>
<protein>
    <submittedName>
        <fullName evidence="7">Glycosyl transferase family 2</fullName>
    </submittedName>
</protein>
<evidence type="ECO:0000256" key="3">
    <source>
        <dbReference type="ARBA" id="ARBA00022676"/>
    </source>
</evidence>
<keyword evidence="5" id="KW-0460">Magnesium</keyword>
<organism evidence="7 8">
    <name type="scientific">Phaeovulum vinaykumarii</name>
    <dbReference type="NCBI Taxonomy" id="407234"/>
    <lineage>
        <taxon>Bacteria</taxon>
        <taxon>Pseudomonadati</taxon>
        <taxon>Pseudomonadota</taxon>
        <taxon>Alphaproteobacteria</taxon>
        <taxon>Rhodobacterales</taxon>
        <taxon>Paracoccaceae</taxon>
        <taxon>Phaeovulum</taxon>
    </lineage>
</organism>
<dbReference type="InterPro" id="IPR001173">
    <property type="entry name" value="Glyco_trans_2-like"/>
</dbReference>
<name>A0A1N7JZN8_9RHOB</name>
<dbReference type="InterPro" id="IPR050256">
    <property type="entry name" value="Glycosyltransferase_2"/>
</dbReference>
<evidence type="ECO:0000256" key="5">
    <source>
        <dbReference type="ARBA" id="ARBA00022842"/>
    </source>
</evidence>
<dbReference type="STRING" id="407234.SAMN05421795_101470"/>
<keyword evidence="4 7" id="KW-0808">Transferase</keyword>
<dbReference type="SUPFAM" id="SSF53448">
    <property type="entry name" value="Nucleotide-diphospho-sugar transferases"/>
    <property type="match status" value="1"/>
</dbReference>
<feature type="domain" description="Glycosyltransferase 2-like" evidence="6">
    <location>
        <begin position="7"/>
        <end position="119"/>
    </location>
</feature>
<reference evidence="8" key="1">
    <citation type="submission" date="2017-01" db="EMBL/GenBank/DDBJ databases">
        <authorList>
            <person name="Varghese N."/>
            <person name="Submissions S."/>
        </authorList>
    </citation>
    <scope>NUCLEOTIDE SEQUENCE [LARGE SCALE GENOMIC DNA]</scope>
    <source>
        <strain evidence="8">DSM 18714</strain>
    </source>
</reference>
<evidence type="ECO:0000313" key="8">
    <source>
        <dbReference type="Proteomes" id="UP000186098"/>
    </source>
</evidence>
<evidence type="ECO:0000259" key="6">
    <source>
        <dbReference type="Pfam" id="PF00535"/>
    </source>
</evidence>
<dbReference type="EMBL" id="FTOM01000001">
    <property type="protein sequence ID" value="SIS54664.1"/>
    <property type="molecule type" value="Genomic_DNA"/>
</dbReference>
<proteinExistence type="inferred from homology"/>
<evidence type="ECO:0000313" key="7">
    <source>
        <dbReference type="EMBL" id="SIS54664.1"/>
    </source>
</evidence>